<comment type="caution">
    <text evidence="10">Lacks conserved residue(s) required for the propagation of feature annotation.</text>
</comment>
<dbReference type="AlphaFoldDB" id="A0A2M7PQX9"/>
<feature type="binding site" evidence="10 14">
    <location>
        <position position="10"/>
    </location>
    <ligand>
        <name>substrate</name>
    </ligand>
</feature>
<feature type="active site" description="Proton donor" evidence="10 12">
    <location>
        <position position="177"/>
    </location>
</feature>
<proteinExistence type="inferred from homology"/>
<feature type="binding site" evidence="10 13">
    <location>
        <position position="37"/>
    </location>
    <ligand>
        <name>a divalent metal cation</name>
        <dbReference type="ChEBI" id="CHEBI:60240"/>
    </ligand>
</feature>
<feature type="binding site" evidence="14">
    <location>
        <position position="179"/>
    </location>
    <ligand>
        <name>substrate</name>
    </ligand>
</feature>
<dbReference type="Proteomes" id="UP000230646">
    <property type="component" value="Unassembled WGS sequence"/>
</dbReference>
<comment type="similarity">
    <text evidence="6 10 11">Belongs to the ribulose-phosphate 3-epimerase family.</text>
</comment>
<dbReference type="HAMAP" id="MF_02227">
    <property type="entry name" value="RPE"/>
    <property type="match status" value="1"/>
</dbReference>
<keyword evidence="13" id="KW-0464">Manganese</keyword>
<dbReference type="GO" id="GO:0046872">
    <property type="term" value="F:metal ion binding"/>
    <property type="evidence" value="ECO:0007669"/>
    <property type="project" value="UniProtKB-UniRule"/>
</dbReference>
<feature type="binding site" evidence="10 13">
    <location>
        <position position="35"/>
    </location>
    <ligand>
        <name>a divalent metal cation</name>
        <dbReference type="ChEBI" id="CHEBI:60240"/>
    </ligand>
</feature>
<comment type="caution">
    <text evidence="15">The sequence shown here is derived from an EMBL/GenBank/DDBJ whole genome shotgun (WGS) entry which is preliminary data.</text>
</comment>
<sequence length="227" mass="25251">MIKRPIIAPSLLSADFLNLGEEIENLNNSGIDWLHFDVMDGHFVPNLTFGPMILAQIRQKTKLYLDVHLMVENAAQYIEPFVKAGADALSFHIENNPHIHKNIMEVKSHNKKAGVVINPGTSICALEGILPFVDHVLFMSVNPGFGGQKFIPETLQKVCALREIIQKNGYKITMIIDGGINEATALDALRAGIDGLVIGNAFFKHPLKKYDKICTHYKSLKYEAESN</sequence>
<dbReference type="GO" id="GO:0005737">
    <property type="term" value="C:cytoplasm"/>
    <property type="evidence" value="ECO:0007669"/>
    <property type="project" value="UniProtKB-ARBA"/>
</dbReference>
<dbReference type="SUPFAM" id="SSF51366">
    <property type="entry name" value="Ribulose-phoshate binding barrel"/>
    <property type="match status" value="1"/>
</dbReference>
<comment type="cofactor">
    <cofactor evidence="5">
        <name>Fe(2+)</name>
        <dbReference type="ChEBI" id="CHEBI:29033"/>
    </cofactor>
</comment>
<dbReference type="NCBIfam" id="NF004076">
    <property type="entry name" value="PRK05581.1-4"/>
    <property type="match status" value="1"/>
</dbReference>
<evidence type="ECO:0000256" key="11">
    <source>
        <dbReference type="PIRNR" id="PIRNR001461"/>
    </source>
</evidence>
<comment type="cofactor">
    <cofactor evidence="3">
        <name>Co(2+)</name>
        <dbReference type="ChEBI" id="CHEBI:48828"/>
    </cofactor>
</comment>
<feature type="binding site" evidence="10 13">
    <location>
        <position position="68"/>
    </location>
    <ligand>
        <name>a divalent metal cation</name>
        <dbReference type="ChEBI" id="CHEBI:60240"/>
    </ligand>
</feature>
<gene>
    <name evidence="10 15" type="primary">rpe</name>
    <name evidence="15" type="ORF">COZ07_04385</name>
</gene>
<evidence type="ECO:0000256" key="9">
    <source>
        <dbReference type="ARBA" id="ARBA00023235"/>
    </source>
</evidence>
<feature type="binding site" evidence="10 14">
    <location>
        <position position="68"/>
    </location>
    <ligand>
        <name>substrate</name>
    </ligand>
</feature>
<dbReference type="InterPro" id="IPR011060">
    <property type="entry name" value="RibuloseP-bd_barrel"/>
</dbReference>
<dbReference type="NCBIfam" id="TIGR01163">
    <property type="entry name" value="rpe"/>
    <property type="match status" value="1"/>
</dbReference>
<keyword evidence="8 10" id="KW-0479">Metal-binding</keyword>
<keyword evidence="10 11" id="KW-0119">Carbohydrate metabolism</keyword>
<evidence type="ECO:0000256" key="5">
    <source>
        <dbReference type="ARBA" id="ARBA00001954"/>
    </source>
</evidence>
<feature type="binding site" evidence="10 14">
    <location>
        <begin position="144"/>
        <end position="147"/>
    </location>
    <ligand>
        <name>substrate</name>
    </ligand>
</feature>
<comment type="cofactor">
    <cofactor evidence="2">
        <name>Mn(2+)</name>
        <dbReference type="ChEBI" id="CHEBI:29035"/>
    </cofactor>
</comment>
<keyword evidence="13" id="KW-0862">Zinc</keyword>
<dbReference type="Gene3D" id="3.20.20.70">
    <property type="entry name" value="Aldolase class I"/>
    <property type="match status" value="1"/>
</dbReference>
<evidence type="ECO:0000256" key="1">
    <source>
        <dbReference type="ARBA" id="ARBA00001782"/>
    </source>
</evidence>
<comment type="pathway">
    <text evidence="10">Carbohydrate degradation.</text>
</comment>
<evidence type="ECO:0000256" key="14">
    <source>
        <dbReference type="PIRSR" id="PIRSR001461-3"/>
    </source>
</evidence>
<evidence type="ECO:0000256" key="8">
    <source>
        <dbReference type="ARBA" id="ARBA00022723"/>
    </source>
</evidence>
<dbReference type="FunFam" id="3.20.20.70:FF:000004">
    <property type="entry name" value="Ribulose-phosphate 3-epimerase"/>
    <property type="match status" value="1"/>
</dbReference>
<evidence type="ECO:0000256" key="12">
    <source>
        <dbReference type="PIRSR" id="PIRSR001461-1"/>
    </source>
</evidence>
<keyword evidence="9 10" id="KW-0413">Isomerase</keyword>
<feature type="binding site" evidence="10">
    <location>
        <begin position="177"/>
        <end position="179"/>
    </location>
    <ligand>
        <name>substrate</name>
    </ligand>
</feature>
<dbReference type="InterPro" id="IPR013785">
    <property type="entry name" value="Aldolase_TIM"/>
</dbReference>
<accession>A0A2M7PQX9</accession>
<organism evidence="15 16">
    <name type="scientific">Candidatus Infernicultor aquiphilus</name>
    <dbReference type="NCBI Taxonomy" id="1805029"/>
    <lineage>
        <taxon>Bacteria</taxon>
        <taxon>Pseudomonadati</taxon>
        <taxon>Atribacterota</taxon>
        <taxon>Candidatus Phoenicimicrobiia</taxon>
        <taxon>Candidatus Pheonicimicrobiales</taxon>
        <taxon>Candidatus Phoenicimicrobiaceae</taxon>
        <taxon>Candidatus Infernicultor</taxon>
    </lineage>
</organism>
<dbReference type="PROSITE" id="PS01085">
    <property type="entry name" value="RIBUL_P_3_EPIMER_1"/>
    <property type="match status" value="1"/>
</dbReference>
<dbReference type="GO" id="GO:0006098">
    <property type="term" value="P:pentose-phosphate shunt"/>
    <property type="evidence" value="ECO:0007669"/>
    <property type="project" value="UniProtKB-UniRule"/>
</dbReference>
<dbReference type="InterPro" id="IPR026019">
    <property type="entry name" value="Ribul_P_3_epim"/>
</dbReference>
<feature type="active site" description="Proton acceptor" evidence="10 12">
    <location>
        <position position="37"/>
    </location>
</feature>
<feature type="binding site" evidence="10 13">
    <location>
        <position position="177"/>
    </location>
    <ligand>
        <name>a divalent metal cation</name>
        <dbReference type="ChEBI" id="CHEBI:60240"/>
    </ligand>
</feature>
<dbReference type="EMBL" id="PFKO01000162">
    <property type="protein sequence ID" value="PIY32811.1"/>
    <property type="molecule type" value="Genomic_DNA"/>
</dbReference>
<dbReference type="EC" id="5.1.3.1" evidence="7 10"/>
<comment type="cofactor">
    <cofactor evidence="4">
        <name>Zn(2+)</name>
        <dbReference type="ChEBI" id="CHEBI:29105"/>
    </cofactor>
</comment>
<evidence type="ECO:0000256" key="2">
    <source>
        <dbReference type="ARBA" id="ARBA00001936"/>
    </source>
</evidence>
<dbReference type="GO" id="GO:0004750">
    <property type="term" value="F:D-ribulose-phosphate 3-epimerase activity"/>
    <property type="evidence" value="ECO:0007669"/>
    <property type="project" value="UniProtKB-UniRule"/>
</dbReference>
<dbReference type="GO" id="GO:0019323">
    <property type="term" value="P:pentose catabolic process"/>
    <property type="evidence" value="ECO:0007669"/>
    <property type="project" value="UniProtKB-UniRule"/>
</dbReference>
<evidence type="ECO:0000256" key="6">
    <source>
        <dbReference type="ARBA" id="ARBA00009541"/>
    </source>
</evidence>
<comment type="catalytic activity">
    <reaction evidence="1 10 11">
        <text>D-ribulose 5-phosphate = D-xylulose 5-phosphate</text>
        <dbReference type="Rhea" id="RHEA:13677"/>
        <dbReference type="ChEBI" id="CHEBI:57737"/>
        <dbReference type="ChEBI" id="CHEBI:58121"/>
        <dbReference type="EC" id="5.1.3.1"/>
    </reaction>
</comment>
<protein>
    <recommendedName>
        <fullName evidence="7 10">Ribulose-phosphate 3-epimerase</fullName>
        <ecNumber evidence="7 10">5.1.3.1</ecNumber>
    </recommendedName>
</protein>
<dbReference type="CDD" id="cd00429">
    <property type="entry name" value="RPE"/>
    <property type="match status" value="1"/>
</dbReference>
<dbReference type="Pfam" id="PF00834">
    <property type="entry name" value="Ribul_P_3_epim"/>
    <property type="match status" value="1"/>
</dbReference>
<keyword evidence="13" id="KW-0170">Cobalt</keyword>
<evidence type="ECO:0000313" key="16">
    <source>
        <dbReference type="Proteomes" id="UP000230646"/>
    </source>
</evidence>
<evidence type="ECO:0000256" key="7">
    <source>
        <dbReference type="ARBA" id="ARBA00013188"/>
    </source>
</evidence>
<dbReference type="PIRSF" id="PIRSF001461">
    <property type="entry name" value="RPE"/>
    <property type="match status" value="1"/>
</dbReference>
<evidence type="ECO:0000256" key="4">
    <source>
        <dbReference type="ARBA" id="ARBA00001947"/>
    </source>
</evidence>
<dbReference type="PANTHER" id="PTHR11749">
    <property type="entry name" value="RIBULOSE-5-PHOSPHATE-3-EPIMERASE"/>
    <property type="match status" value="1"/>
</dbReference>
<reference evidence="15 16" key="1">
    <citation type="submission" date="2017-09" db="EMBL/GenBank/DDBJ databases">
        <title>Depth-based differentiation of microbial function through sediment-hosted aquifers and enrichment of novel symbionts in the deep terrestrial subsurface.</title>
        <authorList>
            <person name="Probst A.J."/>
            <person name="Ladd B."/>
            <person name="Jarett J.K."/>
            <person name="Geller-Mcgrath D.E."/>
            <person name="Sieber C.M."/>
            <person name="Emerson J.B."/>
            <person name="Anantharaman K."/>
            <person name="Thomas B.C."/>
            <person name="Malmstrom R."/>
            <person name="Stieglmeier M."/>
            <person name="Klingl A."/>
            <person name="Woyke T."/>
            <person name="Ryan C.M."/>
            <person name="Banfield J.F."/>
        </authorList>
    </citation>
    <scope>NUCLEOTIDE SEQUENCE [LARGE SCALE GENOMIC DNA]</scope>
    <source>
        <strain evidence="15">CG_4_10_14_3_um_filter_34_13</strain>
    </source>
</reference>
<dbReference type="InterPro" id="IPR000056">
    <property type="entry name" value="Ribul_P_3_epim-like"/>
</dbReference>
<evidence type="ECO:0000256" key="13">
    <source>
        <dbReference type="PIRSR" id="PIRSR001461-2"/>
    </source>
</evidence>
<name>A0A2M7PQX9_9BACT</name>
<comment type="function">
    <text evidence="10">Catalyzes the reversible epimerization of D-ribulose 5-phosphate to D-xylulose 5-phosphate.</text>
</comment>
<evidence type="ECO:0000256" key="10">
    <source>
        <dbReference type="HAMAP-Rule" id="MF_02227"/>
    </source>
</evidence>
<evidence type="ECO:0000313" key="15">
    <source>
        <dbReference type="EMBL" id="PIY32811.1"/>
    </source>
</evidence>
<evidence type="ECO:0000256" key="3">
    <source>
        <dbReference type="ARBA" id="ARBA00001941"/>
    </source>
</evidence>
<comment type="cofactor">
    <cofactor evidence="10 13">
        <name>a divalent metal cation</name>
        <dbReference type="ChEBI" id="CHEBI:60240"/>
    </cofactor>
    <text evidence="10 13">Binds 1 divalent metal cation per subunit.</text>
</comment>